<evidence type="ECO:0000313" key="1">
    <source>
        <dbReference type="EMBL" id="MFC4593957.1"/>
    </source>
</evidence>
<evidence type="ECO:0000313" key="2">
    <source>
        <dbReference type="Proteomes" id="UP001595957"/>
    </source>
</evidence>
<dbReference type="EMBL" id="JBHSFZ010000008">
    <property type="protein sequence ID" value="MFC4593957.1"/>
    <property type="molecule type" value="Genomic_DNA"/>
</dbReference>
<keyword evidence="2" id="KW-1185">Reference proteome</keyword>
<proteinExistence type="predicted"/>
<comment type="caution">
    <text evidence="1">The sequence shown here is derived from an EMBL/GenBank/DDBJ whole genome shotgun (WGS) entry which is preliminary data.</text>
</comment>
<sequence>MDDAVYLSLSSTPTSAEVSSLIEALSTEIECSNGAQRKSPKLRRAIGALLADLLHAPHAFHYRSLHPKPFTGSEIGYKPTKKAIDGLKVLGYLDVRPGFRRSGPLAQDQKATRIRLQLQFLDYASSFGVCPTKWGDHFLAAPIGSYNPEPIQLRAQSERNVRRRRLSGKRLAINPDDAIAIRMGRRVNRINSLRPTYTLAAIETDGPGLSCVRSNREVHGLFFRSFTQIKGEKSSLNKGGRLYSQGRYQQFSRNDRATITIDGEATVEIDISACHLTIVYARNGMKLDAFAAYTIDGFPRAVIKSWVTMTLGHSKFHRAWPKATVDRMWDKFNGEINLRDYPIKDVEAAVLAKHPLLREWPSSPIRWGDLQYEESEVMIDTVYTLSVEHGIPALPVHDSIIVAASKIETAKDVLIAMFEKHIGVKPMLKTD</sequence>
<accession>A0ABV9EWC6</accession>
<protein>
    <recommendedName>
        <fullName evidence="3">DNA-directed DNA polymerase family A palm domain-containing protein</fullName>
    </recommendedName>
</protein>
<name>A0ABV9EWC6_9SPHN</name>
<reference evidence="2" key="1">
    <citation type="journal article" date="2019" name="Int. J. Syst. Evol. Microbiol.">
        <title>The Global Catalogue of Microorganisms (GCM) 10K type strain sequencing project: providing services to taxonomists for standard genome sequencing and annotation.</title>
        <authorList>
            <consortium name="The Broad Institute Genomics Platform"/>
            <consortium name="The Broad Institute Genome Sequencing Center for Infectious Disease"/>
            <person name="Wu L."/>
            <person name="Ma J."/>
        </authorList>
    </citation>
    <scope>NUCLEOTIDE SEQUENCE [LARGE SCALE GENOMIC DNA]</scope>
    <source>
        <strain evidence="2">NBRC 103632</strain>
    </source>
</reference>
<gene>
    <name evidence="1" type="ORF">ACFO3E_07090</name>
</gene>
<dbReference type="Proteomes" id="UP001595957">
    <property type="component" value="Unassembled WGS sequence"/>
</dbReference>
<evidence type="ECO:0008006" key="3">
    <source>
        <dbReference type="Google" id="ProtNLM"/>
    </source>
</evidence>
<organism evidence="1 2">
    <name type="scientific">Sphingobium tyrosinilyticum</name>
    <dbReference type="NCBI Taxonomy" id="2715436"/>
    <lineage>
        <taxon>Bacteria</taxon>
        <taxon>Pseudomonadati</taxon>
        <taxon>Pseudomonadota</taxon>
        <taxon>Alphaproteobacteria</taxon>
        <taxon>Sphingomonadales</taxon>
        <taxon>Sphingomonadaceae</taxon>
        <taxon>Sphingobium</taxon>
    </lineage>
</organism>